<dbReference type="PROSITE" id="PS50943">
    <property type="entry name" value="HTH_CROC1"/>
    <property type="match status" value="1"/>
</dbReference>
<dbReference type="Gene3D" id="1.10.260.40">
    <property type="entry name" value="lambda repressor-like DNA-binding domains"/>
    <property type="match status" value="1"/>
</dbReference>
<dbReference type="SMART" id="SM00530">
    <property type="entry name" value="HTH_XRE"/>
    <property type="match status" value="1"/>
</dbReference>
<dbReference type="SUPFAM" id="SSF47413">
    <property type="entry name" value="lambda repressor-like DNA-binding domains"/>
    <property type="match status" value="1"/>
</dbReference>
<comment type="caution">
    <text evidence="3">The sequence shown here is derived from an EMBL/GenBank/DDBJ whole genome shotgun (WGS) entry which is preliminary data.</text>
</comment>
<dbReference type="InterPro" id="IPR007159">
    <property type="entry name" value="SpoVT-AbrB_dom"/>
</dbReference>
<keyword evidence="1" id="KW-0238">DNA-binding</keyword>
<evidence type="ECO:0000313" key="3">
    <source>
        <dbReference type="EMBL" id="MEQ2469040.1"/>
    </source>
</evidence>
<dbReference type="SUPFAM" id="SSF89447">
    <property type="entry name" value="AbrB/MazE/MraZ-like"/>
    <property type="match status" value="1"/>
</dbReference>
<dbReference type="Gene3D" id="2.10.260.10">
    <property type="match status" value="1"/>
</dbReference>
<protein>
    <submittedName>
        <fullName evidence="3">Helix-turn-helix domain-containing protein</fullName>
    </submittedName>
</protein>
<evidence type="ECO:0000256" key="1">
    <source>
        <dbReference type="ARBA" id="ARBA00023125"/>
    </source>
</evidence>
<dbReference type="Pfam" id="PF04014">
    <property type="entry name" value="MazE_antitoxin"/>
    <property type="match status" value="1"/>
</dbReference>
<dbReference type="NCBIfam" id="TIGR01439">
    <property type="entry name" value="lp_hng_hel_AbrB"/>
    <property type="match status" value="1"/>
</dbReference>
<dbReference type="Pfam" id="PF01381">
    <property type="entry name" value="HTH_3"/>
    <property type="match status" value="1"/>
</dbReference>
<sequence>MKSMIGMNLKYLRKKYGYSQEDLAERLEVSRQSVAKWENEESLPDVEKCVTMAQIFETTVEMLLVCPFYEEESDALTPDGDGKYIFGIVKVSERGQITLPKHARKVFGIEAGDRLLVLGDEKKGMALAKIKNPFDKLMK</sequence>
<keyword evidence="4" id="KW-1185">Reference proteome</keyword>
<dbReference type="SMART" id="SM00966">
    <property type="entry name" value="SpoVT_AbrB"/>
    <property type="match status" value="1"/>
</dbReference>
<dbReference type="EMBL" id="JBBMEZ010000003">
    <property type="protein sequence ID" value="MEQ2469040.1"/>
    <property type="molecule type" value="Genomic_DNA"/>
</dbReference>
<dbReference type="InterPro" id="IPR001387">
    <property type="entry name" value="Cro/C1-type_HTH"/>
</dbReference>
<proteinExistence type="predicted"/>
<gene>
    <name evidence="3" type="ORF">WMO39_01655</name>
</gene>
<organism evidence="3 4">
    <name type="scientific">Ruminococcoides intestinale</name>
    <dbReference type="NCBI Taxonomy" id="3133162"/>
    <lineage>
        <taxon>Bacteria</taxon>
        <taxon>Bacillati</taxon>
        <taxon>Bacillota</taxon>
        <taxon>Clostridia</taxon>
        <taxon>Eubacteriales</taxon>
        <taxon>Oscillospiraceae</taxon>
        <taxon>Ruminococcoides</taxon>
    </lineage>
</organism>
<evidence type="ECO:0000313" key="4">
    <source>
        <dbReference type="Proteomes" id="UP001490816"/>
    </source>
</evidence>
<feature type="domain" description="HTH cro/C1-type" evidence="2">
    <location>
        <begin position="9"/>
        <end position="63"/>
    </location>
</feature>
<accession>A0ABV1F8A1</accession>
<dbReference type="InterPro" id="IPR037914">
    <property type="entry name" value="SpoVT-AbrB_sf"/>
</dbReference>
<dbReference type="RefSeq" id="WP_242956370.1">
    <property type="nucleotide sequence ID" value="NZ_JBBMEZ010000003.1"/>
</dbReference>
<dbReference type="InterPro" id="IPR010982">
    <property type="entry name" value="Lambda_DNA-bd_dom_sf"/>
</dbReference>
<dbReference type="Proteomes" id="UP001490816">
    <property type="component" value="Unassembled WGS sequence"/>
</dbReference>
<reference evidence="3 4" key="1">
    <citation type="submission" date="2024-03" db="EMBL/GenBank/DDBJ databases">
        <title>Human intestinal bacterial collection.</title>
        <authorList>
            <person name="Pauvert C."/>
            <person name="Hitch T.C.A."/>
            <person name="Clavel T."/>
        </authorList>
    </citation>
    <scope>NUCLEOTIDE SEQUENCE [LARGE SCALE GENOMIC DNA]</scope>
    <source>
        <strain evidence="3 4">CLA-JM-H38</strain>
    </source>
</reference>
<evidence type="ECO:0000259" key="2">
    <source>
        <dbReference type="PROSITE" id="PS50943"/>
    </source>
</evidence>
<dbReference type="PANTHER" id="PTHR46558:SF4">
    <property type="entry name" value="DNA-BIDING PHAGE PROTEIN"/>
    <property type="match status" value="1"/>
</dbReference>
<dbReference type="PANTHER" id="PTHR46558">
    <property type="entry name" value="TRACRIPTIONAL REGULATORY PROTEIN-RELATED-RELATED"/>
    <property type="match status" value="1"/>
</dbReference>
<name>A0ABV1F8A1_9FIRM</name>
<dbReference type="CDD" id="cd00093">
    <property type="entry name" value="HTH_XRE"/>
    <property type="match status" value="1"/>
</dbReference>